<sequence>MEEEEGGPPGPARNIGELTLVCIELTARLDELQDQEEKISCINEHINTYTSNQIPMIDFESGLEWFNVGRPLSLEKDVEGRVSVLDFFTYCCINCLHILPDLEALEEVHPPTTGDVLVIGVHSAKFENERVSANIQEAIKRYHIHHPVVNDAQAVMWTKLGIACWPTLLILGPSGSPLFVLVGEGHRERLLLYVNTAVQTFSKQSLLTRLPVPLSPSTHLEATGSILMFPGKVAVYPSGIIVSDSGHNRIILADTEGIVKVVIGSGRRGFSDGSFTSASFNNPQGVTFLHPNTIFVADTDNHAIRQVDLLLETVTTIAGTGQQGTDLEGGNLGASQAISSPWDVCLGRSVDQTEDEMENLLLVAMAGSHQIWGVFLSDGQWLKGSSYKQGTVVRLAGSGAEENRNTTYPLKAGFAQPSGVTLSSWSGEPELYIADAESSSVRKFNLKNGAVKSVVGGARDPLDLFAYGDTDGSGVEARLQHPLAVTCVDQAIYVADSYNHKIKVIHPSGKKYTISTVVGSKSLDTDMKLNEPGGVCVSLDGSCLYIADTNNHTIKILSLKDSIPKEFPLHFIDESDSPSQDFLNDNTSLAQLVTVTLPMEEKDAKEQRERDITLRIILELPENASLNKEAPNKWKLEASDLDFHLIASQGKLEDIETEVPLTLSSTAISGEIEMKLTLCCVLFVCLTSGMCVKTTSRHCVIFKQGDSQNSGEKRITVDVHVKPEVPEL</sequence>
<dbReference type="Pfam" id="PF13905">
    <property type="entry name" value="Thioredoxin_8"/>
    <property type="match status" value="1"/>
</dbReference>
<dbReference type="CDD" id="cd14951">
    <property type="entry name" value="NHL-2_like"/>
    <property type="match status" value="1"/>
</dbReference>
<feature type="domain" description="Thioredoxin" evidence="1">
    <location>
        <begin position="50"/>
        <end position="199"/>
    </location>
</feature>
<evidence type="ECO:0000313" key="3">
    <source>
        <dbReference type="Proteomes" id="UP001292094"/>
    </source>
</evidence>
<name>A0AAE1NX47_9EUCA</name>
<dbReference type="PROSITE" id="PS51352">
    <property type="entry name" value="THIOREDOXIN_2"/>
    <property type="match status" value="1"/>
</dbReference>
<proteinExistence type="predicted"/>
<dbReference type="Gene3D" id="2.120.10.30">
    <property type="entry name" value="TolB, C-terminal domain"/>
    <property type="match status" value="2"/>
</dbReference>
<dbReference type="Gene3D" id="3.40.30.10">
    <property type="entry name" value="Glutaredoxin"/>
    <property type="match status" value="1"/>
</dbReference>
<dbReference type="Proteomes" id="UP001292094">
    <property type="component" value="Unassembled WGS sequence"/>
</dbReference>
<accession>A0AAE1NX47</accession>
<reference evidence="2" key="1">
    <citation type="submission" date="2023-11" db="EMBL/GenBank/DDBJ databases">
        <title>Genome assemblies of two species of porcelain crab, Petrolisthes cinctipes and Petrolisthes manimaculis (Anomura: Porcellanidae).</title>
        <authorList>
            <person name="Angst P."/>
        </authorList>
    </citation>
    <scope>NUCLEOTIDE SEQUENCE</scope>
    <source>
        <strain evidence="2">PB745_02</strain>
        <tissue evidence="2">Gill</tissue>
    </source>
</reference>
<dbReference type="InterPro" id="IPR011042">
    <property type="entry name" value="6-blade_b-propeller_TolB-like"/>
</dbReference>
<keyword evidence="3" id="KW-1185">Reference proteome</keyword>
<dbReference type="AlphaFoldDB" id="A0AAE1NX47"/>
<dbReference type="InterPro" id="IPR045302">
    <property type="entry name" value="NHL2_NHL_rpt_dom"/>
</dbReference>
<comment type="caution">
    <text evidence="2">The sequence shown here is derived from an EMBL/GenBank/DDBJ whole genome shotgun (WGS) entry which is preliminary data.</text>
</comment>
<evidence type="ECO:0000313" key="2">
    <source>
        <dbReference type="EMBL" id="KAK4297074.1"/>
    </source>
</evidence>
<protein>
    <recommendedName>
        <fullName evidence="1">Thioredoxin domain-containing protein</fullName>
    </recommendedName>
</protein>
<dbReference type="SUPFAM" id="SSF101898">
    <property type="entry name" value="NHL repeat"/>
    <property type="match status" value="1"/>
</dbReference>
<gene>
    <name evidence="2" type="ORF">Pmani_030477</name>
</gene>
<organism evidence="2 3">
    <name type="scientific">Petrolisthes manimaculis</name>
    <dbReference type="NCBI Taxonomy" id="1843537"/>
    <lineage>
        <taxon>Eukaryota</taxon>
        <taxon>Metazoa</taxon>
        <taxon>Ecdysozoa</taxon>
        <taxon>Arthropoda</taxon>
        <taxon>Crustacea</taxon>
        <taxon>Multicrustacea</taxon>
        <taxon>Malacostraca</taxon>
        <taxon>Eumalacostraca</taxon>
        <taxon>Eucarida</taxon>
        <taxon>Decapoda</taxon>
        <taxon>Pleocyemata</taxon>
        <taxon>Anomura</taxon>
        <taxon>Galatheoidea</taxon>
        <taxon>Porcellanidae</taxon>
        <taxon>Petrolisthes</taxon>
    </lineage>
</organism>
<dbReference type="InterPro" id="IPR012336">
    <property type="entry name" value="Thioredoxin-like_fold"/>
</dbReference>
<dbReference type="PANTHER" id="PTHR46388:SF2">
    <property type="entry name" value="NHL REPEAT-CONTAINING PROTEIN 2"/>
    <property type="match status" value="1"/>
</dbReference>
<dbReference type="InterPro" id="IPR036249">
    <property type="entry name" value="Thioredoxin-like_sf"/>
</dbReference>
<dbReference type="SUPFAM" id="SSF52833">
    <property type="entry name" value="Thioredoxin-like"/>
    <property type="match status" value="1"/>
</dbReference>
<dbReference type="EMBL" id="JAWZYT010003719">
    <property type="protein sequence ID" value="KAK4297074.1"/>
    <property type="molecule type" value="Genomic_DNA"/>
</dbReference>
<dbReference type="PANTHER" id="PTHR46388">
    <property type="entry name" value="NHL REPEAT-CONTAINING PROTEIN 2"/>
    <property type="match status" value="1"/>
</dbReference>
<dbReference type="InterPro" id="IPR013766">
    <property type="entry name" value="Thioredoxin_domain"/>
</dbReference>
<evidence type="ECO:0000259" key="1">
    <source>
        <dbReference type="PROSITE" id="PS51352"/>
    </source>
</evidence>